<gene>
    <name evidence="2" type="ORF">GS398_17140</name>
</gene>
<keyword evidence="1" id="KW-0732">Signal</keyword>
<keyword evidence="3" id="KW-1185">Reference proteome</keyword>
<dbReference type="RefSeq" id="WP_160908038.1">
    <property type="nucleotide sequence ID" value="NZ_WVHS01000004.1"/>
</dbReference>
<sequence length="301" mass="32597">MKLLKVVSGLCVWSMVAVSSFAQKLPDQQEVSLRPPANIKIDGKATEWPAFQAYNKSTSLFYTITNDDDNLYLAVQSTNSGITNKIMRGGLTFTVNTTGKKKEKEGISIMFPVPPKNDMMSMMQGMRTAMGGAGGPGGRPGQTVIMGGPPSGDPAAMMKRADSIMYEMNRQQIDKLKDIKVFGIKDITDSLLSIYNEEGIKARALFDGNRNYTYELAIPLKYLSITTNNPKEFTYNIKLNGMQLNLPPPPPSMAGGGAPTVVINGAPMGGGGMRMGGPGGIDFMSMFSVTDFWGKYTLAKK</sequence>
<evidence type="ECO:0000313" key="2">
    <source>
        <dbReference type="EMBL" id="MXV17028.1"/>
    </source>
</evidence>
<evidence type="ECO:0000256" key="1">
    <source>
        <dbReference type="SAM" id="SignalP"/>
    </source>
</evidence>
<dbReference type="AlphaFoldDB" id="A0A7K1Y1R8"/>
<accession>A0A7K1Y1R8</accession>
<evidence type="ECO:0000313" key="3">
    <source>
        <dbReference type="Proteomes" id="UP000451233"/>
    </source>
</evidence>
<dbReference type="Proteomes" id="UP000451233">
    <property type="component" value="Unassembled WGS sequence"/>
</dbReference>
<comment type="caution">
    <text evidence="2">The sequence shown here is derived from an EMBL/GenBank/DDBJ whole genome shotgun (WGS) entry which is preliminary data.</text>
</comment>
<feature type="signal peptide" evidence="1">
    <location>
        <begin position="1"/>
        <end position="22"/>
    </location>
</feature>
<reference evidence="2 3" key="1">
    <citation type="submission" date="2019-11" db="EMBL/GenBank/DDBJ databases">
        <title>Pedobacter sp. HMF7056 Genome sequencing and assembly.</title>
        <authorList>
            <person name="Kang H."/>
            <person name="Kim H."/>
            <person name="Joh K."/>
        </authorList>
    </citation>
    <scope>NUCLEOTIDE SEQUENCE [LARGE SCALE GENOMIC DNA]</scope>
    <source>
        <strain evidence="2 3">HMF7056</strain>
    </source>
</reference>
<feature type="chain" id="PRO_5029457512" evidence="1">
    <location>
        <begin position="23"/>
        <end position="301"/>
    </location>
</feature>
<organism evidence="2 3">
    <name type="scientific">Hufsiella ginkgonis</name>
    <dbReference type="NCBI Taxonomy" id="2695274"/>
    <lineage>
        <taxon>Bacteria</taxon>
        <taxon>Pseudomonadati</taxon>
        <taxon>Bacteroidota</taxon>
        <taxon>Sphingobacteriia</taxon>
        <taxon>Sphingobacteriales</taxon>
        <taxon>Sphingobacteriaceae</taxon>
        <taxon>Hufsiella</taxon>
    </lineage>
</organism>
<proteinExistence type="predicted"/>
<protein>
    <submittedName>
        <fullName evidence="2">Uncharacterized protein</fullName>
    </submittedName>
</protein>
<name>A0A7K1Y1R8_9SPHI</name>
<dbReference type="EMBL" id="WVHS01000004">
    <property type="protein sequence ID" value="MXV17028.1"/>
    <property type="molecule type" value="Genomic_DNA"/>
</dbReference>